<evidence type="ECO:0000313" key="3">
    <source>
        <dbReference type="Proteomes" id="UP000886523"/>
    </source>
</evidence>
<dbReference type="EMBL" id="MU129013">
    <property type="protein sequence ID" value="KAF9510592.1"/>
    <property type="molecule type" value="Genomic_DNA"/>
</dbReference>
<protein>
    <submittedName>
        <fullName evidence="2">Uncharacterized protein</fullName>
    </submittedName>
</protein>
<keyword evidence="3" id="KW-1185">Reference proteome</keyword>
<organism evidence="2 3">
    <name type="scientific">Hydnum rufescens UP504</name>
    <dbReference type="NCBI Taxonomy" id="1448309"/>
    <lineage>
        <taxon>Eukaryota</taxon>
        <taxon>Fungi</taxon>
        <taxon>Dikarya</taxon>
        <taxon>Basidiomycota</taxon>
        <taxon>Agaricomycotina</taxon>
        <taxon>Agaricomycetes</taxon>
        <taxon>Cantharellales</taxon>
        <taxon>Hydnaceae</taxon>
        <taxon>Hydnum</taxon>
    </lineage>
</organism>
<dbReference type="AlphaFoldDB" id="A0A9P6DR04"/>
<name>A0A9P6DR04_9AGAM</name>
<reference evidence="2" key="1">
    <citation type="journal article" date="2020" name="Nat. Commun.">
        <title>Large-scale genome sequencing of mycorrhizal fungi provides insights into the early evolution of symbiotic traits.</title>
        <authorList>
            <person name="Miyauchi S."/>
            <person name="Kiss E."/>
            <person name="Kuo A."/>
            <person name="Drula E."/>
            <person name="Kohler A."/>
            <person name="Sanchez-Garcia M."/>
            <person name="Morin E."/>
            <person name="Andreopoulos B."/>
            <person name="Barry K.W."/>
            <person name="Bonito G."/>
            <person name="Buee M."/>
            <person name="Carver A."/>
            <person name="Chen C."/>
            <person name="Cichocki N."/>
            <person name="Clum A."/>
            <person name="Culley D."/>
            <person name="Crous P.W."/>
            <person name="Fauchery L."/>
            <person name="Girlanda M."/>
            <person name="Hayes R.D."/>
            <person name="Keri Z."/>
            <person name="LaButti K."/>
            <person name="Lipzen A."/>
            <person name="Lombard V."/>
            <person name="Magnuson J."/>
            <person name="Maillard F."/>
            <person name="Murat C."/>
            <person name="Nolan M."/>
            <person name="Ohm R.A."/>
            <person name="Pangilinan J."/>
            <person name="Pereira M.F."/>
            <person name="Perotto S."/>
            <person name="Peter M."/>
            <person name="Pfister S."/>
            <person name="Riley R."/>
            <person name="Sitrit Y."/>
            <person name="Stielow J.B."/>
            <person name="Szollosi G."/>
            <person name="Zifcakova L."/>
            <person name="Stursova M."/>
            <person name="Spatafora J.W."/>
            <person name="Tedersoo L."/>
            <person name="Vaario L.M."/>
            <person name="Yamada A."/>
            <person name="Yan M."/>
            <person name="Wang P."/>
            <person name="Xu J."/>
            <person name="Bruns T."/>
            <person name="Baldrian P."/>
            <person name="Vilgalys R."/>
            <person name="Dunand C."/>
            <person name="Henrissat B."/>
            <person name="Grigoriev I.V."/>
            <person name="Hibbett D."/>
            <person name="Nagy L.G."/>
            <person name="Martin F.M."/>
        </authorList>
    </citation>
    <scope>NUCLEOTIDE SEQUENCE</scope>
    <source>
        <strain evidence="2">UP504</strain>
    </source>
</reference>
<sequence length="176" mass="19264">MKIEDSGPRARAWLDDKTRRKFVWAAICKARNFIPIDIWEAGDRHDNVGEGLHNRMNLTGTSRTLVGGIETALTYDHAAEQGRENQINTGISRSYRSGEDSERLLGTVRRSQRRRLNQLASTDKLISQDNCKVSAAAETAADPKAESGKSTAFGGCVTFSPSSGRELHGATPHAPN</sequence>
<evidence type="ECO:0000313" key="2">
    <source>
        <dbReference type="EMBL" id="KAF9510592.1"/>
    </source>
</evidence>
<accession>A0A9P6DR04</accession>
<feature type="region of interest" description="Disordered" evidence="1">
    <location>
        <begin position="139"/>
        <end position="176"/>
    </location>
</feature>
<gene>
    <name evidence="2" type="ORF">BS47DRAFT_53357</name>
</gene>
<dbReference type="OrthoDB" id="3268409at2759"/>
<proteinExistence type="predicted"/>
<evidence type="ECO:0000256" key="1">
    <source>
        <dbReference type="SAM" id="MobiDB-lite"/>
    </source>
</evidence>
<dbReference type="Proteomes" id="UP000886523">
    <property type="component" value="Unassembled WGS sequence"/>
</dbReference>
<comment type="caution">
    <text evidence="2">The sequence shown here is derived from an EMBL/GenBank/DDBJ whole genome shotgun (WGS) entry which is preliminary data.</text>
</comment>